<proteinExistence type="predicted"/>
<keyword evidence="2" id="KW-0472">Membrane</keyword>
<dbReference type="AlphaFoldDB" id="A0A7S0WJN6"/>
<organism evidence="3">
    <name type="scientific">Pyramimonas obovata</name>
    <dbReference type="NCBI Taxonomy" id="1411642"/>
    <lineage>
        <taxon>Eukaryota</taxon>
        <taxon>Viridiplantae</taxon>
        <taxon>Chlorophyta</taxon>
        <taxon>Pyramimonadophyceae</taxon>
        <taxon>Pyramimonadales</taxon>
        <taxon>Pyramimonadaceae</taxon>
        <taxon>Pyramimonas</taxon>
        <taxon>Pyramimonas incertae sedis</taxon>
    </lineage>
</organism>
<feature type="transmembrane region" description="Helical" evidence="2">
    <location>
        <begin position="32"/>
        <end position="58"/>
    </location>
</feature>
<gene>
    <name evidence="3" type="ORF">POBO1169_LOCUS9856</name>
</gene>
<dbReference type="PANTHER" id="PTHR35313">
    <property type="entry name" value="NO EXINE FORMATION 1"/>
    <property type="match status" value="1"/>
</dbReference>
<feature type="transmembrane region" description="Helical" evidence="2">
    <location>
        <begin position="417"/>
        <end position="439"/>
    </location>
</feature>
<feature type="transmembrane region" description="Helical" evidence="2">
    <location>
        <begin position="95"/>
        <end position="116"/>
    </location>
</feature>
<evidence type="ECO:0000256" key="2">
    <source>
        <dbReference type="SAM" id="Phobius"/>
    </source>
</evidence>
<reference evidence="3" key="1">
    <citation type="submission" date="2021-01" db="EMBL/GenBank/DDBJ databases">
        <authorList>
            <person name="Corre E."/>
            <person name="Pelletier E."/>
            <person name="Niang G."/>
            <person name="Scheremetjew M."/>
            <person name="Finn R."/>
            <person name="Kale V."/>
            <person name="Holt S."/>
            <person name="Cochrane G."/>
            <person name="Meng A."/>
            <person name="Brown T."/>
            <person name="Cohen L."/>
        </authorList>
    </citation>
    <scope>NUCLEOTIDE SEQUENCE</scope>
    <source>
        <strain evidence="3">CCMP722</strain>
    </source>
</reference>
<evidence type="ECO:0000313" key="3">
    <source>
        <dbReference type="EMBL" id="CAD8669125.1"/>
    </source>
</evidence>
<feature type="transmembrane region" description="Helical" evidence="2">
    <location>
        <begin position="240"/>
        <end position="260"/>
    </location>
</feature>
<protein>
    <submittedName>
        <fullName evidence="3">Uncharacterized protein</fullName>
    </submittedName>
</protein>
<feature type="transmembrane region" description="Helical" evidence="2">
    <location>
        <begin position="312"/>
        <end position="335"/>
    </location>
</feature>
<name>A0A7S0WJN6_9CHLO</name>
<accession>A0A7S0WJN6</accession>
<evidence type="ECO:0000256" key="1">
    <source>
        <dbReference type="SAM" id="MobiDB-lite"/>
    </source>
</evidence>
<dbReference type="PANTHER" id="PTHR35313:SF1">
    <property type="entry name" value="NO EXINE FORMATION 1"/>
    <property type="match status" value="1"/>
</dbReference>
<feature type="region of interest" description="Disordered" evidence="1">
    <location>
        <begin position="627"/>
        <end position="651"/>
    </location>
</feature>
<dbReference type="EMBL" id="HBFA01019247">
    <property type="protein sequence ID" value="CAD8669125.1"/>
    <property type="molecule type" value="Transcribed_RNA"/>
</dbReference>
<keyword evidence="2" id="KW-1133">Transmembrane helix</keyword>
<feature type="transmembrane region" description="Helical" evidence="2">
    <location>
        <begin position="388"/>
        <end position="410"/>
    </location>
</feature>
<feature type="transmembrane region" description="Helical" evidence="2">
    <location>
        <begin position="137"/>
        <end position="157"/>
    </location>
</feature>
<feature type="transmembrane region" description="Helical" evidence="2">
    <location>
        <begin position="272"/>
        <end position="292"/>
    </location>
</feature>
<keyword evidence="2" id="KW-0812">Transmembrane</keyword>
<feature type="transmembrane region" description="Helical" evidence="2">
    <location>
        <begin position="211"/>
        <end position="228"/>
    </location>
</feature>
<sequence length="658" mass="70723">MAEPRAAHEAATQYSPNAFAYNGRVALALVPAVVYLIGAGGNISVYIITIGAMIAYLLDALRVREGALVAVWLTLLVVNFGLLFSGDIFNGIRPWSQALLLYATAGEVFFLFGLWGTLQFRWLQLQHPGVVLAAERLLFASCPIMGSVVQTWGIASATGAENAPFYLLMLSAGYYYLFSVPTKSSFVFKAEKSLGGTYSAEMYVLGRTESALQMMMFVVTPPVMYVILHLPTLFEQYTHLWSLLLLCSLPALFVCFCSRFDGLWWTDLPPEALGSLVWVVAATALVAGVAGLEGRIIFRAFSRYLLVPPPWSYLLVSVALYGATVLLAGHFLGAIGPQLGGPVAMTVLLMSALAASLAAGVPLWGLPAPLFSAGGLASFYATGEVRDYLVFVGGAALSFAWFLSHHFWFLDVTFGGLPLAALCRLLLLLLALLLLTLALSSSSGCLVPTSHTSHASHRPHHTPEGTPKLTQHLRVVPVLHHGSRATLLNLLQDGCQLGVVLEAAQLALQVLTISGRRHPRQHRGHLGILHQLLPELLRHVHESRVLHDALHGVHVLLRVKASCGCSGRTIGTSGTSGTSGRALSSRTTKALLQRLGQLCERGIFSDLLSHLLDAGVVQQVLHRGEVEGTSGGHARDGGHARHTRHTRGSSGGVFVCHL</sequence>
<feature type="transmembrane region" description="Helical" evidence="2">
    <location>
        <begin position="347"/>
        <end position="368"/>
    </location>
</feature>
<feature type="transmembrane region" description="Helical" evidence="2">
    <location>
        <begin position="70"/>
        <end position="89"/>
    </location>
</feature>
<feature type="transmembrane region" description="Helical" evidence="2">
    <location>
        <begin position="163"/>
        <end position="180"/>
    </location>
</feature>